<evidence type="ECO:0000259" key="1">
    <source>
        <dbReference type="Pfam" id="PF02036"/>
    </source>
</evidence>
<dbReference type="Proteomes" id="UP000580051">
    <property type="component" value="Unassembled WGS sequence"/>
</dbReference>
<dbReference type="Pfam" id="PF02036">
    <property type="entry name" value="SCP2"/>
    <property type="match status" value="1"/>
</dbReference>
<dbReference type="InterPro" id="IPR036527">
    <property type="entry name" value="SCP2_sterol-bd_dom_sf"/>
</dbReference>
<dbReference type="SUPFAM" id="SSF55718">
    <property type="entry name" value="SCP-like"/>
    <property type="match status" value="1"/>
</dbReference>
<dbReference type="RefSeq" id="WP_176226769.1">
    <property type="nucleotide sequence ID" value="NZ_BLRV01000079.1"/>
</dbReference>
<evidence type="ECO:0000313" key="2">
    <source>
        <dbReference type="EMBL" id="GFP21661.1"/>
    </source>
</evidence>
<comment type="caution">
    <text evidence="2">The sequence shown here is derived from an EMBL/GenBank/DDBJ whole genome shotgun (WGS) entry which is preliminary data.</text>
</comment>
<organism evidence="2 3">
    <name type="scientific">Candidatus Hakubella thermalkaliphila</name>
    <dbReference type="NCBI Taxonomy" id="2754717"/>
    <lineage>
        <taxon>Bacteria</taxon>
        <taxon>Bacillati</taxon>
        <taxon>Actinomycetota</taxon>
        <taxon>Actinomycetota incertae sedis</taxon>
        <taxon>Candidatus Hakubellales</taxon>
        <taxon>Candidatus Hakubellaceae</taxon>
        <taxon>Candidatus Hakubella</taxon>
    </lineage>
</organism>
<name>A0A6V8QJG7_9ACTN</name>
<evidence type="ECO:0000313" key="3">
    <source>
        <dbReference type="Proteomes" id="UP000580051"/>
    </source>
</evidence>
<dbReference type="AlphaFoldDB" id="A0A6V8QJG7"/>
<reference evidence="2 3" key="1">
    <citation type="journal article" date="2020" name="Front. Microbiol.">
        <title>Single-cell genomics of novel Actinobacteria with the Wood-Ljungdahl pathway discovered in a serpentinizing system.</title>
        <authorList>
            <person name="Merino N."/>
            <person name="Kawai M."/>
            <person name="Boyd E.S."/>
            <person name="Colman D.R."/>
            <person name="McGlynn S.E."/>
            <person name="Nealson K.H."/>
            <person name="Kurokawa K."/>
            <person name="Hongoh Y."/>
        </authorList>
    </citation>
    <scope>NUCLEOTIDE SEQUENCE [LARGE SCALE GENOMIC DNA]</scope>
    <source>
        <strain evidence="2 3">S06</strain>
    </source>
</reference>
<sequence length="140" mass="15816">MALSFPSLEWVEEFKRQINSSEGYKKAGATWTAGPVALIISAKPEIGLNEDWGIWLDLHQGICRDAKRVSFEEAQKAPFCITGGYARWKQVIKKELGPVKGMMQGKLRLKGDLPTIVRYIKASQELVECTTRIETKFLDE</sequence>
<dbReference type="InterPro" id="IPR003033">
    <property type="entry name" value="SCP2_sterol-bd_dom"/>
</dbReference>
<dbReference type="Gene3D" id="3.30.1050.10">
    <property type="entry name" value="SCP2 sterol-binding domain"/>
    <property type="match status" value="1"/>
</dbReference>
<protein>
    <recommendedName>
        <fullName evidence="1">SCP2 domain-containing protein</fullName>
    </recommendedName>
</protein>
<feature type="domain" description="SCP2" evidence="1">
    <location>
        <begin position="39"/>
        <end position="115"/>
    </location>
</feature>
<proteinExistence type="predicted"/>
<gene>
    <name evidence="2" type="ORF">HKBW3S06_00888</name>
</gene>
<dbReference type="EMBL" id="BLRV01000079">
    <property type="protein sequence ID" value="GFP21661.1"/>
    <property type="molecule type" value="Genomic_DNA"/>
</dbReference>
<accession>A0A6V8QJG7</accession>